<dbReference type="SUPFAM" id="SSF55874">
    <property type="entry name" value="ATPase domain of HSP90 chaperone/DNA topoisomerase II/histidine kinase"/>
    <property type="match status" value="1"/>
</dbReference>
<evidence type="ECO:0000256" key="2">
    <source>
        <dbReference type="ARBA" id="ARBA00012438"/>
    </source>
</evidence>
<keyword evidence="10" id="KW-0677">Repeat</keyword>
<evidence type="ECO:0000256" key="11">
    <source>
        <dbReference type="ARBA" id="ARBA00022741"/>
    </source>
</evidence>
<proteinExistence type="predicted"/>
<keyword evidence="16" id="KW-0675">Receptor</keyword>
<dbReference type="Pfam" id="PF07536">
    <property type="entry name" value="HWE_HK"/>
    <property type="match status" value="1"/>
</dbReference>
<dbReference type="InterPro" id="IPR036890">
    <property type="entry name" value="HATPase_C_sf"/>
</dbReference>
<dbReference type="PROSITE" id="PS50113">
    <property type="entry name" value="PAC"/>
    <property type="match status" value="2"/>
</dbReference>
<keyword evidence="9" id="KW-0808">Transferase</keyword>
<dbReference type="InterPro" id="IPR011102">
    <property type="entry name" value="Sig_transdc_His_kinase_HWE"/>
</dbReference>
<evidence type="ECO:0000256" key="8">
    <source>
        <dbReference type="ARBA" id="ARBA00022643"/>
    </source>
</evidence>
<dbReference type="PROSITE" id="PS50112">
    <property type="entry name" value="PAS"/>
    <property type="match status" value="2"/>
</dbReference>
<evidence type="ECO:0000256" key="15">
    <source>
        <dbReference type="ARBA" id="ARBA00023026"/>
    </source>
</evidence>
<dbReference type="InterPro" id="IPR000014">
    <property type="entry name" value="PAS"/>
</dbReference>
<keyword evidence="5" id="KW-0597">Phosphoprotein</keyword>
<keyword evidence="7" id="KW-0285">Flavoprotein</keyword>
<dbReference type="EC" id="2.7.13.3" evidence="2"/>
<feature type="domain" description="PAS" evidence="17">
    <location>
        <begin position="121"/>
        <end position="196"/>
    </location>
</feature>
<dbReference type="GO" id="GO:0005524">
    <property type="term" value="F:ATP binding"/>
    <property type="evidence" value="ECO:0007669"/>
    <property type="project" value="UniProtKB-KW"/>
</dbReference>
<evidence type="ECO:0000256" key="3">
    <source>
        <dbReference type="ARBA" id="ARBA00021740"/>
    </source>
</evidence>
<keyword evidence="6" id="KW-0716">Sensory transduction</keyword>
<dbReference type="Proteomes" id="UP000630142">
    <property type="component" value="Unassembled WGS sequence"/>
</dbReference>
<dbReference type="PANTHER" id="PTHR41523">
    <property type="entry name" value="TWO-COMPONENT SYSTEM SENSOR PROTEIN"/>
    <property type="match status" value="1"/>
</dbReference>
<dbReference type="InterPro" id="IPR013655">
    <property type="entry name" value="PAS_fold_3"/>
</dbReference>
<evidence type="ECO:0000256" key="13">
    <source>
        <dbReference type="ARBA" id="ARBA00022840"/>
    </source>
</evidence>
<keyword evidence="20" id="KW-1185">Reference proteome</keyword>
<dbReference type="PANTHER" id="PTHR41523:SF7">
    <property type="entry name" value="HISTIDINE KINASE"/>
    <property type="match status" value="1"/>
</dbReference>
<reference evidence="19" key="1">
    <citation type="journal article" date="2014" name="Int. J. Syst. Evol. Microbiol.">
        <title>Complete genome sequence of Corynebacterium casei LMG S-19264T (=DSM 44701T), isolated from a smear-ripened cheese.</title>
        <authorList>
            <consortium name="US DOE Joint Genome Institute (JGI-PGF)"/>
            <person name="Walter F."/>
            <person name="Albersmeier A."/>
            <person name="Kalinowski J."/>
            <person name="Ruckert C."/>
        </authorList>
    </citation>
    <scope>NUCLEOTIDE SEQUENCE</scope>
    <source>
        <strain evidence="19">KCTC 42249</strain>
    </source>
</reference>
<feature type="domain" description="PAC" evidence="18">
    <location>
        <begin position="198"/>
        <end position="251"/>
    </location>
</feature>
<keyword evidence="8" id="KW-0288">FMN</keyword>
<keyword evidence="13" id="KW-0067">ATP-binding</keyword>
<keyword evidence="4" id="KW-0600">Photoreceptor protein</keyword>
<dbReference type="SMART" id="SM00911">
    <property type="entry name" value="HWE_HK"/>
    <property type="match status" value="1"/>
</dbReference>
<dbReference type="GO" id="GO:0004673">
    <property type="term" value="F:protein histidine kinase activity"/>
    <property type="evidence" value="ECO:0007669"/>
    <property type="project" value="UniProtKB-EC"/>
</dbReference>
<evidence type="ECO:0000256" key="14">
    <source>
        <dbReference type="ARBA" id="ARBA00022991"/>
    </source>
</evidence>
<gene>
    <name evidence="19" type="ORF">GCM10016234_00700</name>
</gene>
<evidence type="ECO:0000313" key="20">
    <source>
        <dbReference type="Proteomes" id="UP000630142"/>
    </source>
</evidence>
<evidence type="ECO:0000256" key="6">
    <source>
        <dbReference type="ARBA" id="ARBA00022606"/>
    </source>
</evidence>
<evidence type="ECO:0000259" key="18">
    <source>
        <dbReference type="PROSITE" id="PS50113"/>
    </source>
</evidence>
<evidence type="ECO:0000256" key="9">
    <source>
        <dbReference type="ARBA" id="ARBA00022679"/>
    </source>
</evidence>
<evidence type="ECO:0000256" key="4">
    <source>
        <dbReference type="ARBA" id="ARBA00022543"/>
    </source>
</evidence>
<dbReference type="SMART" id="SM00086">
    <property type="entry name" value="PAC"/>
    <property type="match status" value="2"/>
</dbReference>
<dbReference type="Pfam" id="PF08447">
    <property type="entry name" value="PAS_3"/>
    <property type="match status" value="2"/>
</dbReference>
<keyword evidence="15" id="KW-0843">Virulence</keyword>
<evidence type="ECO:0000256" key="7">
    <source>
        <dbReference type="ARBA" id="ARBA00022630"/>
    </source>
</evidence>
<dbReference type="GO" id="GO:0009881">
    <property type="term" value="F:photoreceptor activity"/>
    <property type="evidence" value="ECO:0007669"/>
    <property type="project" value="UniProtKB-KW"/>
</dbReference>
<dbReference type="SMART" id="SM00091">
    <property type="entry name" value="PAS"/>
    <property type="match status" value="1"/>
</dbReference>
<comment type="catalytic activity">
    <reaction evidence="1">
        <text>ATP + protein L-histidine = ADP + protein N-phospho-L-histidine.</text>
        <dbReference type="EC" id="2.7.13.3"/>
    </reaction>
</comment>
<keyword evidence="12" id="KW-0418">Kinase</keyword>
<dbReference type="AlphaFoldDB" id="A0A8J3DT77"/>
<dbReference type="CDD" id="cd00130">
    <property type="entry name" value="PAS"/>
    <property type="match status" value="2"/>
</dbReference>
<dbReference type="InterPro" id="IPR000700">
    <property type="entry name" value="PAS-assoc_C"/>
</dbReference>
<feature type="domain" description="PAS" evidence="17">
    <location>
        <begin position="17"/>
        <end position="65"/>
    </location>
</feature>
<name>A0A8J3DT77_9HYPH</name>
<dbReference type="Gene3D" id="3.30.565.10">
    <property type="entry name" value="Histidine kinase-like ATPase, C-terminal domain"/>
    <property type="match status" value="1"/>
</dbReference>
<reference evidence="19" key="2">
    <citation type="submission" date="2020-09" db="EMBL/GenBank/DDBJ databases">
        <authorList>
            <person name="Sun Q."/>
            <person name="Kim S."/>
        </authorList>
    </citation>
    <scope>NUCLEOTIDE SEQUENCE</scope>
    <source>
        <strain evidence="19">KCTC 42249</strain>
    </source>
</reference>
<sequence>MTVGGLASWDWNMLTGVINWSEAHYRMEGYEVGEVVPTYETWIARVHPDDRASTEKALSTARDKHTDYEHGFRSLHPDGTIRFLYARGIFFYDADGQPVRMIGIMEDVTDARSAEERLRASEEQFRQFGEASSDVLWLRDAETLQWVYLTPAFETIYGLDREQATSGNDLRNWVELILPEDREHAIGEIRRVRKGERAAFEYRVRRPVDGQIRWLRNTDFPIFDADGTVRQIGGIGRDITDERATAKRMEVLVAELQHRTRNLIAVVRSMADKTLRSSGDLSDFRSRFRERLDALARVQGLLSRLKEGDRVTFDELIHTELAAHGVTEGHYGSTIVEGPADVRLRSMTVQTLAMALHELATNAVKYGALGQSSGQLTITWSLEPSGPGNKPWLHIDWRETGIVMQPPGSAPRGSGQGRELIEQALPYQLDAKTSYKLLPDGVHCTISVPVSATTLEGNEHESSDPA</sequence>
<dbReference type="EMBL" id="BMZQ01000001">
    <property type="protein sequence ID" value="GHD05116.1"/>
    <property type="molecule type" value="Genomic_DNA"/>
</dbReference>
<dbReference type="Gene3D" id="2.10.70.100">
    <property type="match status" value="1"/>
</dbReference>
<evidence type="ECO:0000256" key="16">
    <source>
        <dbReference type="ARBA" id="ARBA00023170"/>
    </source>
</evidence>
<keyword evidence="11" id="KW-0547">Nucleotide-binding</keyword>
<dbReference type="Gene3D" id="3.30.450.20">
    <property type="entry name" value="PAS domain"/>
    <property type="match status" value="2"/>
</dbReference>
<comment type="caution">
    <text evidence="19">The sequence shown here is derived from an EMBL/GenBank/DDBJ whole genome shotgun (WGS) entry which is preliminary data.</text>
</comment>
<evidence type="ECO:0000256" key="5">
    <source>
        <dbReference type="ARBA" id="ARBA00022553"/>
    </source>
</evidence>
<dbReference type="InterPro" id="IPR001610">
    <property type="entry name" value="PAC"/>
</dbReference>
<protein>
    <recommendedName>
        <fullName evidence="3">Blue-light-activated histidine kinase</fullName>
        <ecNumber evidence="2">2.7.13.3</ecNumber>
    </recommendedName>
</protein>
<evidence type="ECO:0000259" key="17">
    <source>
        <dbReference type="PROSITE" id="PS50112"/>
    </source>
</evidence>
<evidence type="ECO:0000256" key="10">
    <source>
        <dbReference type="ARBA" id="ARBA00022737"/>
    </source>
</evidence>
<evidence type="ECO:0000256" key="12">
    <source>
        <dbReference type="ARBA" id="ARBA00022777"/>
    </source>
</evidence>
<organism evidence="19 20">
    <name type="scientific">Tianweitania populi</name>
    <dbReference type="NCBI Taxonomy" id="1607949"/>
    <lineage>
        <taxon>Bacteria</taxon>
        <taxon>Pseudomonadati</taxon>
        <taxon>Pseudomonadota</taxon>
        <taxon>Alphaproteobacteria</taxon>
        <taxon>Hyphomicrobiales</taxon>
        <taxon>Phyllobacteriaceae</taxon>
        <taxon>Tianweitania</taxon>
    </lineage>
</organism>
<dbReference type="NCBIfam" id="TIGR00229">
    <property type="entry name" value="sensory_box"/>
    <property type="match status" value="2"/>
</dbReference>
<accession>A0A8J3DT77</accession>
<evidence type="ECO:0000256" key="1">
    <source>
        <dbReference type="ARBA" id="ARBA00000085"/>
    </source>
</evidence>
<dbReference type="InterPro" id="IPR035965">
    <property type="entry name" value="PAS-like_dom_sf"/>
</dbReference>
<feature type="domain" description="PAC" evidence="18">
    <location>
        <begin position="66"/>
        <end position="120"/>
    </location>
</feature>
<dbReference type="SUPFAM" id="SSF55785">
    <property type="entry name" value="PYP-like sensor domain (PAS domain)"/>
    <property type="match status" value="2"/>
</dbReference>
<keyword evidence="14" id="KW-0157">Chromophore</keyword>
<evidence type="ECO:0000313" key="19">
    <source>
        <dbReference type="EMBL" id="GHD05116.1"/>
    </source>
</evidence>